<name>A0A9X2T081_9HYPH</name>
<comment type="caution">
    <text evidence="1">The sequence shown here is derived from an EMBL/GenBank/DDBJ whole genome shotgun (WGS) entry which is preliminary data.</text>
</comment>
<gene>
    <name evidence="1" type="ORF">NVS89_00465</name>
</gene>
<accession>A0A9X2T081</accession>
<evidence type="ECO:0000313" key="1">
    <source>
        <dbReference type="EMBL" id="MCS0493550.1"/>
    </source>
</evidence>
<evidence type="ECO:0000313" key="2">
    <source>
        <dbReference type="Proteomes" id="UP001151088"/>
    </source>
</evidence>
<reference evidence="1" key="1">
    <citation type="submission" date="2022-08" db="EMBL/GenBank/DDBJ databases">
        <authorList>
            <person name="Li F."/>
        </authorList>
    </citation>
    <scope>NUCLEOTIDE SEQUENCE</scope>
    <source>
        <strain evidence="1">MQZ15Z-1</strain>
    </source>
</reference>
<proteinExistence type="predicted"/>
<dbReference type="Proteomes" id="UP001151088">
    <property type="component" value="Unassembled WGS sequence"/>
</dbReference>
<dbReference type="EMBL" id="JANTHZ010000001">
    <property type="protein sequence ID" value="MCS0493550.1"/>
    <property type="molecule type" value="Genomic_DNA"/>
</dbReference>
<keyword evidence="2" id="KW-1185">Reference proteome</keyword>
<protein>
    <submittedName>
        <fullName evidence="1">Uncharacterized protein</fullName>
    </submittedName>
</protein>
<dbReference type="RefSeq" id="WP_258730491.1">
    <property type="nucleotide sequence ID" value="NZ_JANTHZ010000001.1"/>
</dbReference>
<organism evidence="1 2">
    <name type="scientific">Ancylobacter mangrovi</name>
    <dbReference type="NCBI Taxonomy" id="2972472"/>
    <lineage>
        <taxon>Bacteria</taxon>
        <taxon>Pseudomonadati</taxon>
        <taxon>Pseudomonadota</taxon>
        <taxon>Alphaproteobacteria</taxon>
        <taxon>Hyphomicrobiales</taxon>
        <taxon>Xanthobacteraceae</taxon>
        <taxon>Ancylobacter</taxon>
    </lineage>
</organism>
<dbReference type="AlphaFoldDB" id="A0A9X2T081"/>
<sequence>MAAGDVRVGDLEEGDLGPEDLEAEDFAVIAFADAPPPAAFDAIGLVPFAAAVVPDAALPADGLEVAAFGAPLFLPAASVFAGARSVRLAVAAARALSVGAGPPAAVFASRGFDGTAFIFVDRAGVVFAAAAVPAVALPARGAADAVFEPVASLGAALAGADLVDADLPAPEAALFAEAFGVAGGIRSWVEGVVEPSAGVRVVRRLLTACPRGYVRS</sequence>